<feature type="compositionally biased region" description="Basic and acidic residues" evidence="1">
    <location>
        <begin position="74"/>
        <end position="91"/>
    </location>
</feature>
<dbReference type="EMBL" id="FNQO01000002">
    <property type="protein sequence ID" value="SEA14410.1"/>
    <property type="molecule type" value="Genomic_DNA"/>
</dbReference>
<feature type="chain" id="PRO_5011581538" description="DUF4124 domain-containing protein" evidence="2">
    <location>
        <begin position="23"/>
        <end position="146"/>
    </location>
</feature>
<dbReference type="AlphaFoldDB" id="A0A1H3YSI4"/>
<feature type="domain" description="DUF4124" evidence="3">
    <location>
        <begin position="13"/>
        <end position="67"/>
    </location>
</feature>
<evidence type="ECO:0000313" key="5">
    <source>
        <dbReference type="Proteomes" id="UP000198658"/>
    </source>
</evidence>
<feature type="region of interest" description="Disordered" evidence="1">
    <location>
        <begin position="34"/>
        <end position="96"/>
    </location>
</feature>
<evidence type="ECO:0000313" key="4">
    <source>
        <dbReference type="EMBL" id="SEA14410.1"/>
    </source>
</evidence>
<reference evidence="5" key="1">
    <citation type="submission" date="2016-10" db="EMBL/GenBank/DDBJ databases">
        <authorList>
            <person name="Varghese N."/>
            <person name="Submissions S."/>
        </authorList>
    </citation>
    <scope>NUCLEOTIDE SEQUENCE [LARGE SCALE GENOMIC DNA]</scope>
    <source>
        <strain evidence="5">CGMCC 1.10657</strain>
    </source>
</reference>
<keyword evidence="5" id="KW-1185">Reference proteome</keyword>
<keyword evidence="2" id="KW-0732">Signal</keyword>
<feature type="compositionally biased region" description="Basic and acidic residues" evidence="1">
    <location>
        <begin position="34"/>
        <end position="54"/>
    </location>
</feature>
<dbReference type="Proteomes" id="UP000198658">
    <property type="component" value="Unassembled WGS sequence"/>
</dbReference>
<evidence type="ECO:0000259" key="3">
    <source>
        <dbReference type="Pfam" id="PF13511"/>
    </source>
</evidence>
<name>A0A1H3YSI4_9GAMM</name>
<dbReference type="Pfam" id="PF13511">
    <property type="entry name" value="DUF4124"/>
    <property type="match status" value="1"/>
</dbReference>
<dbReference type="STRING" id="658218.SAMN05216562_1953"/>
<organism evidence="4 5">
    <name type="scientific">Microbulbifer marinus</name>
    <dbReference type="NCBI Taxonomy" id="658218"/>
    <lineage>
        <taxon>Bacteria</taxon>
        <taxon>Pseudomonadati</taxon>
        <taxon>Pseudomonadota</taxon>
        <taxon>Gammaproteobacteria</taxon>
        <taxon>Cellvibrionales</taxon>
        <taxon>Microbulbiferaceae</taxon>
        <taxon>Microbulbifer</taxon>
    </lineage>
</organism>
<sequence>MKSLCGGLLLSVLLLASATALAADLYRWVDEDGKVHFGDRPPMEAKAENIEGELRPINSADAPPPQQTASRQQHNPEQEYEQRQRQRELRQQQRLTRACNAARRQLRLLQGRVAFVDDSGKEVKMSERERQQRAEQLQREIQRVCG</sequence>
<protein>
    <recommendedName>
        <fullName evidence="3">DUF4124 domain-containing protein</fullName>
    </recommendedName>
</protein>
<dbReference type="InterPro" id="IPR025392">
    <property type="entry name" value="DUF4124"/>
</dbReference>
<evidence type="ECO:0000256" key="2">
    <source>
        <dbReference type="SAM" id="SignalP"/>
    </source>
</evidence>
<dbReference type="RefSeq" id="WP_091387688.1">
    <property type="nucleotide sequence ID" value="NZ_FNQO01000002.1"/>
</dbReference>
<accession>A0A1H3YSI4</accession>
<feature type="signal peptide" evidence="2">
    <location>
        <begin position="1"/>
        <end position="22"/>
    </location>
</feature>
<dbReference type="OrthoDB" id="7068596at2"/>
<proteinExistence type="predicted"/>
<evidence type="ECO:0000256" key="1">
    <source>
        <dbReference type="SAM" id="MobiDB-lite"/>
    </source>
</evidence>
<gene>
    <name evidence="4" type="ORF">SAMN05216562_1953</name>
</gene>